<dbReference type="RefSeq" id="WP_092682830.1">
    <property type="nucleotide sequence ID" value="NZ_FNMZ01000004.1"/>
</dbReference>
<dbReference type="Pfam" id="PF09347">
    <property type="entry name" value="DUF1989"/>
    <property type="match status" value="1"/>
</dbReference>
<evidence type="ECO:0000313" key="3">
    <source>
        <dbReference type="Proteomes" id="UP000199118"/>
    </source>
</evidence>
<feature type="domain" description="DUF1989" evidence="1">
    <location>
        <begin position="11"/>
        <end position="174"/>
    </location>
</feature>
<gene>
    <name evidence="2" type="ORF">SAMN05444336_104404</name>
</gene>
<dbReference type="PANTHER" id="PTHR31527:SF0">
    <property type="entry name" value="RE64534P"/>
    <property type="match status" value="1"/>
</dbReference>
<organism evidence="2 3">
    <name type="scientific">Albimonas donghaensis</name>
    <dbReference type="NCBI Taxonomy" id="356660"/>
    <lineage>
        <taxon>Bacteria</taxon>
        <taxon>Pseudomonadati</taxon>
        <taxon>Pseudomonadota</taxon>
        <taxon>Alphaproteobacteria</taxon>
        <taxon>Rhodobacterales</taxon>
        <taxon>Paracoccaceae</taxon>
        <taxon>Albimonas</taxon>
    </lineage>
</organism>
<accession>A0A1H3B2D0</accession>
<dbReference type="PANTHER" id="PTHR31527">
    <property type="entry name" value="RE64534P"/>
    <property type="match status" value="1"/>
</dbReference>
<dbReference type="EMBL" id="FNMZ01000004">
    <property type="protein sequence ID" value="SDX35838.1"/>
    <property type="molecule type" value="Genomic_DNA"/>
</dbReference>
<keyword evidence="3" id="KW-1185">Reference proteome</keyword>
<dbReference type="AlphaFoldDB" id="A0A1H3B2D0"/>
<evidence type="ECO:0000313" key="2">
    <source>
        <dbReference type="EMBL" id="SDX35838.1"/>
    </source>
</evidence>
<proteinExistence type="predicted"/>
<dbReference type="InterPro" id="IPR018959">
    <property type="entry name" value="DUF1989"/>
</dbReference>
<dbReference type="STRING" id="356660.SAMN05444336_104404"/>
<protein>
    <recommendedName>
        <fullName evidence="1">DUF1989 domain-containing protein</fullName>
    </recommendedName>
</protein>
<reference evidence="2 3" key="1">
    <citation type="submission" date="2016-10" db="EMBL/GenBank/DDBJ databases">
        <authorList>
            <person name="de Groot N.N."/>
        </authorList>
    </citation>
    <scope>NUCLEOTIDE SEQUENCE [LARGE SCALE GENOMIC DNA]</scope>
    <source>
        <strain evidence="2 3">DSM 17890</strain>
    </source>
</reference>
<dbReference type="Proteomes" id="UP000199118">
    <property type="component" value="Unassembled WGS sequence"/>
</dbReference>
<name>A0A1H3B2D0_9RHOB</name>
<dbReference type="OrthoDB" id="9772660at2"/>
<evidence type="ECO:0000259" key="1">
    <source>
        <dbReference type="Pfam" id="PF09347"/>
    </source>
</evidence>
<sequence>MTRKLISERILEPGTGKGIELLRGQVLRIEQVEGNQCVDFNAFNLHDYKEFMHCGRTRTVHGFRPTAGHFLWSAPPRENAMLYFLADTVGRNDVLFPRCSAFLYESAYGFHDHTNCHDIQAEAQREYGLTPDDVHDSFNFFMWTEVQPDGTVAITRQDSKPGDHVELLALMDVLAVPNVCGADVMRTSNFALKPVKLTVWEASEADLAAVPDLPRLRSQRGPDQFRNPVIKATRELRADPDYRPEFTNVPIREAPLEVALTGAQAAMLDRAARRDLYGEDDAAALRDILFAWWEARFLTAANGAPSMETDAV</sequence>